<dbReference type="AlphaFoldDB" id="A0A238VKV7"/>
<keyword evidence="7" id="KW-1185">Reference proteome</keyword>
<sequence>MTTLEPTPAPQQRSVPKLSFTDAEAGAKTFPGSESRFFEYYKPKGRKRTHYEDVTIDVQPDPRHYLSQGWLYSFADGQAGYPLEWTVLKAWGEDTNTPPKRYAASGGQATADKVGWPATGWHEFRDPNEEWEQTIYRYNANVVRQMTQNIDNARETKAFAQWNPSWVRFVERHASAWMHPEHGLGLYVFVDANRAAPTNMHNNAISVNGMHRIRFAQDIAMYNMTLANEIEGFDGTAHREAWYQDPVWQGVREVAEHLTAISDWAEEVFCTNIVFEPLVGELFRTQLVMHSAPGNGDYVTPTVFSAGEYDYAQRDLRYTRAMFSLLTEDKEFAEHNKSIMQGWLSTWVPRCLDAARQLQPLWSQPEAKPPRFEDSLDAVKERFAGICRDLNLQPSKELGQ</sequence>
<dbReference type="SUPFAM" id="SSF47240">
    <property type="entry name" value="Ferritin-like"/>
    <property type="match status" value="1"/>
</dbReference>
<comment type="catalytic activity">
    <reaction evidence="4">
        <text>propane + NADH + O2 + H(+) = propan-2-ol + NAD(+) + H2O</text>
        <dbReference type="Rhea" id="RHEA:49992"/>
        <dbReference type="ChEBI" id="CHEBI:15377"/>
        <dbReference type="ChEBI" id="CHEBI:15378"/>
        <dbReference type="ChEBI" id="CHEBI:15379"/>
        <dbReference type="ChEBI" id="CHEBI:17824"/>
        <dbReference type="ChEBI" id="CHEBI:32879"/>
        <dbReference type="ChEBI" id="CHEBI:57540"/>
        <dbReference type="ChEBI" id="CHEBI:57945"/>
        <dbReference type="EC" id="1.14.13.227"/>
    </reaction>
</comment>
<evidence type="ECO:0000256" key="2">
    <source>
        <dbReference type="ARBA" id="ARBA00023002"/>
    </source>
</evidence>
<protein>
    <recommendedName>
        <fullName evidence="1">propane 2-monooxygenase</fullName>
        <ecNumber evidence="1">1.14.13.227</ecNumber>
    </recommendedName>
</protein>
<evidence type="ECO:0000256" key="5">
    <source>
        <dbReference type="SAM" id="MobiDB-lite"/>
    </source>
</evidence>
<name>A0A238VKV7_9PSEU</name>
<reference evidence="6 7" key="1">
    <citation type="submission" date="2017-06" db="EMBL/GenBank/DDBJ databases">
        <authorList>
            <person name="Kim H.J."/>
            <person name="Triplett B.A."/>
        </authorList>
    </citation>
    <scope>NUCLEOTIDE SEQUENCE [LARGE SCALE GENOMIC DNA]</scope>
    <source>
        <strain evidence="6 7">DSM 45207</strain>
    </source>
</reference>
<dbReference type="RefSeq" id="WP_089299906.1">
    <property type="nucleotide sequence ID" value="NZ_FZNW01000003.1"/>
</dbReference>
<dbReference type="InterPro" id="IPR003430">
    <property type="entry name" value="Phenol_Hydrox"/>
</dbReference>
<dbReference type="EMBL" id="FZNW01000003">
    <property type="protein sequence ID" value="SNR34821.1"/>
    <property type="molecule type" value="Genomic_DNA"/>
</dbReference>
<dbReference type="Gene3D" id="1.10.620.20">
    <property type="entry name" value="Ribonucleotide Reductase, subunit A"/>
    <property type="match status" value="1"/>
</dbReference>
<dbReference type="Proteomes" id="UP000198348">
    <property type="component" value="Unassembled WGS sequence"/>
</dbReference>
<feature type="region of interest" description="Disordered" evidence="5">
    <location>
        <begin position="1"/>
        <end position="27"/>
    </location>
</feature>
<evidence type="ECO:0000313" key="7">
    <source>
        <dbReference type="Proteomes" id="UP000198348"/>
    </source>
</evidence>
<organism evidence="6 7">
    <name type="scientific">Haloechinothrix alba</name>
    <dbReference type="NCBI Taxonomy" id="664784"/>
    <lineage>
        <taxon>Bacteria</taxon>
        <taxon>Bacillati</taxon>
        <taxon>Actinomycetota</taxon>
        <taxon>Actinomycetes</taxon>
        <taxon>Pseudonocardiales</taxon>
        <taxon>Pseudonocardiaceae</taxon>
        <taxon>Haloechinothrix</taxon>
    </lineage>
</organism>
<evidence type="ECO:0000256" key="4">
    <source>
        <dbReference type="ARBA" id="ARBA00048941"/>
    </source>
</evidence>
<dbReference type="GO" id="GO:0004497">
    <property type="term" value="F:monooxygenase activity"/>
    <property type="evidence" value="ECO:0007669"/>
    <property type="project" value="UniProtKB-KW"/>
</dbReference>
<feature type="compositionally biased region" description="Polar residues" evidence="5">
    <location>
        <begin position="1"/>
        <end position="14"/>
    </location>
</feature>
<dbReference type="EC" id="1.14.13.227" evidence="1"/>
<keyword evidence="3 6" id="KW-0503">Monooxygenase</keyword>
<proteinExistence type="predicted"/>
<dbReference type="InterPro" id="IPR009078">
    <property type="entry name" value="Ferritin-like_SF"/>
</dbReference>
<dbReference type="OrthoDB" id="9806768at2"/>
<evidence type="ECO:0000256" key="1">
    <source>
        <dbReference type="ARBA" id="ARBA00012710"/>
    </source>
</evidence>
<accession>A0A238VKV7</accession>
<keyword evidence="2" id="KW-0560">Oxidoreductase</keyword>
<gene>
    <name evidence="6" type="ORF">SAMN06265360_10319</name>
</gene>
<dbReference type="InterPro" id="IPR012348">
    <property type="entry name" value="RNR-like"/>
</dbReference>
<dbReference type="Pfam" id="PF02332">
    <property type="entry name" value="Phenol_Hydrox"/>
    <property type="match status" value="1"/>
</dbReference>
<evidence type="ECO:0000313" key="6">
    <source>
        <dbReference type="EMBL" id="SNR34821.1"/>
    </source>
</evidence>
<evidence type="ECO:0000256" key="3">
    <source>
        <dbReference type="ARBA" id="ARBA00023033"/>
    </source>
</evidence>